<evidence type="ECO:0000259" key="20">
    <source>
        <dbReference type="PROSITE" id="PS50900"/>
    </source>
</evidence>
<feature type="disulfide bond" evidence="15">
    <location>
        <begin position="559"/>
        <end position="594"/>
    </location>
</feature>
<evidence type="ECO:0000313" key="22">
    <source>
        <dbReference type="Proteomes" id="UP000324091"/>
    </source>
</evidence>
<evidence type="ECO:0000256" key="5">
    <source>
        <dbReference type="ARBA" id="ARBA00022723"/>
    </source>
</evidence>
<feature type="domain" description="PLAC" evidence="20">
    <location>
        <begin position="1215"/>
        <end position="1253"/>
    </location>
</feature>
<feature type="disulfide bond" evidence="15">
    <location>
        <begin position="542"/>
        <end position="564"/>
    </location>
</feature>
<dbReference type="InterPro" id="IPR010294">
    <property type="entry name" value="ADAMTS_spacer1"/>
</dbReference>
<dbReference type="InterPro" id="IPR024079">
    <property type="entry name" value="MetalloPept_cat_dom_sf"/>
</dbReference>
<keyword evidence="9 14" id="KW-0862">Zinc</keyword>
<comment type="cofactor">
    <cofactor evidence="14">
        <name>Zn(2+)</name>
        <dbReference type="ChEBI" id="CHEBI:29105"/>
    </cofactor>
    <text evidence="14">Binds 1 zinc ion per subunit.</text>
</comment>
<dbReference type="InterPro" id="IPR050439">
    <property type="entry name" value="ADAMTS_ADAMTS-like"/>
</dbReference>
<name>A0A5C6MTS3_9TELE</name>
<comment type="subcellular location">
    <subcellularLocation>
        <location evidence="1">Secreted</location>
        <location evidence="1">Extracellular space</location>
        <location evidence="1">Extracellular matrix</location>
    </subcellularLocation>
</comment>
<comment type="caution">
    <text evidence="16">Lacks conserved residue(s) required for the propagation of feature annotation.</text>
</comment>
<keyword evidence="11 15" id="KW-1015">Disulfide bond</keyword>
<feature type="compositionally biased region" description="Polar residues" evidence="17">
    <location>
        <begin position="816"/>
        <end position="830"/>
    </location>
</feature>
<feature type="binding site" description="in inhibited form" evidence="14">
    <location>
        <position position="204"/>
    </location>
    <ligand>
        <name>Zn(2+)</name>
        <dbReference type="ChEBI" id="CHEBI:29105"/>
        <note>catalytic</note>
    </ligand>
</feature>
<feature type="binding site" evidence="14">
    <location>
        <position position="515"/>
    </location>
    <ligand>
        <name>Ca(2+)</name>
        <dbReference type="ChEBI" id="CHEBI:29108"/>
        <label>1</label>
    </ligand>
</feature>
<dbReference type="Pfam" id="PF08686">
    <property type="entry name" value="PLAC"/>
    <property type="match status" value="1"/>
</dbReference>
<evidence type="ECO:0000256" key="10">
    <source>
        <dbReference type="ARBA" id="ARBA00023049"/>
    </source>
</evidence>
<dbReference type="GO" id="GO:0030198">
    <property type="term" value="P:extracellular matrix organization"/>
    <property type="evidence" value="ECO:0007669"/>
    <property type="project" value="InterPro"/>
</dbReference>
<feature type="disulfide bond" evidence="15">
    <location>
        <begin position="584"/>
        <end position="599"/>
    </location>
</feature>
<dbReference type="SMART" id="SM00209">
    <property type="entry name" value="TSP1"/>
    <property type="match status" value="5"/>
</dbReference>
<dbReference type="GO" id="GO:0006508">
    <property type="term" value="P:proteolysis"/>
    <property type="evidence" value="ECO:0007669"/>
    <property type="project" value="UniProtKB-KW"/>
</dbReference>
<evidence type="ECO:0000256" key="14">
    <source>
        <dbReference type="PIRSR" id="PIRSR613273-2"/>
    </source>
</evidence>
<dbReference type="Gene3D" id="2.60.120.830">
    <property type="match status" value="1"/>
</dbReference>
<dbReference type="PROSITE" id="PS50215">
    <property type="entry name" value="ADAM_MEPRO"/>
    <property type="match status" value="1"/>
</dbReference>
<keyword evidence="8" id="KW-0378">Hydrolase</keyword>
<dbReference type="Pfam" id="PF00090">
    <property type="entry name" value="TSP_1"/>
    <property type="match status" value="1"/>
</dbReference>
<evidence type="ECO:0000256" key="1">
    <source>
        <dbReference type="ARBA" id="ARBA00004498"/>
    </source>
</evidence>
<keyword evidence="5 14" id="KW-0479">Metal-binding</keyword>
<dbReference type="SUPFAM" id="SSF82895">
    <property type="entry name" value="TSP-1 type 1 repeat"/>
    <property type="match status" value="5"/>
</dbReference>
<dbReference type="Gene3D" id="2.20.100.10">
    <property type="entry name" value="Thrombospondin type-1 (TSP1) repeat"/>
    <property type="match status" value="5"/>
</dbReference>
<dbReference type="Gene3D" id="3.40.390.10">
    <property type="entry name" value="Collagenase (Catalytic Domain)"/>
    <property type="match status" value="1"/>
</dbReference>
<dbReference type="SUPFAM" id="SSF55486">
    <property type="entry name" value="Metalloproteases ('zincins'), catalytic domain"/>
    <property type="match status" value="2"/>
</dbReference>
<keyword evidence="22" id="KW-1185">Reference proteome</keyword>
<feature type="active site" evidence="13 16">
    <location>
        <position position="398"/>
    </location>
</feature>
<keyword evidence="3" id="KW-0272">Extracellular matrix</keyword>
<accession>A0A5C6MTS3</accession>
<evidence type="ECO:0000256" key="15">
    <source>
        <dbReference type="PIRSR" id="PIRSR613273-3"/>
    </source>
</evidence>
<evidence type="ECO:0000313" key="21">
    <source>
        <dbReference type="EMBL" id="TWW58169.1"/>
    </source>
</evidence>
<dbReference type="Pfam" id="PF01562">
    <property type="entry name" value="Pep_M12B_propep"/>
    <property type="match status" value="1"/>
</dbReference>
<feature type="binding site" evidence="14">
    <location>
        <position position="345"/>
    </location>
    <ligand>
        <name>Ca(2+)</name>
        <dbReference type="ChEBI" id="CHEBI:29108"/>
        <label>1</label>
    </ligand>
</feature>
<feature type="binding site" evidence="14">
    <location>
        <position position="338"/>
    </location>
    <ligand>
        <name>Ca(2+)</name>
        <dbReference type="ChEBI" id="CHEBI:29108"/>
        <label>1</label>
    </ligand>
</feature>
<evidence type="ECO:0000256" key="16">
    <source>
        <dbReference type="PROSITE-ProRule" id="PRU00276"/>
    </source>
</evidence>
<evidence type="ECO:0000256" key="18">
    <source>
        <dbReference type="SAM" id="SignalP"/>
    </source>
</evidence>
<dbReference type="InterPro" id="IPR045371">
    <property type="entry name" value="ADAMTS_CR_3"/>
</dbReference>
<dbReference type="PANTHER" id="PTHR13723">
    <property type="entry name" value="ADAMTS A DISINTEGRIN AND METALLOPROTEASE WITH THROMBOSPONDIN MOTIFS PROTEASE"/>
    <property type="match status" value="1"/>
</dbReference>
<feature type="binding site" evidence="14">
    <location>
        <position position="338"/>
    </location>
    <ligand>
        <name>Ca(2+)</name>
        <dbReference type="ChEBI" id="CHEBI:29108"/>
        <label>2</label>
    </ligand>
</feature>
<dbReference type="FunFam" id="3.40.1620.60:FF:000002">
    <property type="entry name" value="A disintegrin and metalloproteinase with thrombospondin motifs 10"/>
    <property type="match status" value="1"/>
</dbReference>
<dbReference type="PROSITE" id="PS50092">
    <property type="entry name" value="TSP1"/>
    <property type="match status" value="5"/>
</dbReference>
<feature type="binding site" evidence="14">
    <location>
        <position position="247"/>
    </location>
    <ligand>
        <name>Ca(2+)</name>
        <dbReference type="ChEBI" id="CHEBI:29108"/>
        <label>1</label>
    </ligand>
</feature>
<dbReference type="Pfam" id="PF19236">
    <property type="entry name" value="ADAMTS_CR_3"/>
    <property type="match status" value="1"/>
</dbReference>
<evidence type="ECO:0000256" key="7">
    <source>
        <dbReference type="ARBA" id="ARBA00022737"/>
    </source>
</evidence>
<dbReference type="PRINTS" id="PR01857">
    <property type="entry name" value="ADAMTSFAMILY"/>
</dbReference>
<dbReference type="Gene3D" id="3.40.1620.60">
    <property type="match status" value="1"/>
</dbReference>
<keyword evidence="21" id="KW-0401">Integrin</keyword>
<proteinExistence type="predicted"/>
<dbReference type="GO" id="GO:0004222">
    <property type="term" value="F:metalloendopeptidase activity"/>
    <property type="evidence" value="ECO:0007669"/>
    <property type="project" value="InterPro"/>
</dbReference>
<evidence type="ECO:0000256" key="8">
    <source>
        <dbReference type="ARBA" id="ARBA00022801"/>
    </source>
</evidence>
<dbReference type="InterPro" id="IPR010909">
    <property type="entry name" value="PLAC"/>
</dbReference>
<evidence type="ECO:0000256" key="2">
    <source>
        <dbReference type="ARBA" id="ARBA00022525"/>
    </source>
</evidence>
<keyword evidence="14" id="KW-0106">Calcium</keyword>
<dbReference type="PANTHER" id="PTHR13723:SF26">
    <property type="entry name" value="A DISINTEGRIN AND METALLOPROTEINASE WITH THROMBOSPONDIN MOTIFS 10"/>
    <property type="match status" value="1"/>
</dbReference>
<feature type="disulfide bond" evidence="15">
    <location>
        <begin position="375"/>
        <end position="515"/>
    </location>
</feature>
<feature type="binding site" evidence="14">
    <location>
        <position position="247"/>
    </location>
    <ligand>
        <name>Ca(2+)</name>
        <dbReference type="ChEBI" id="CHEBI:29108"/>
        <label>2</label>
    </ligand>
</feature>
<dbReference type="GO" id="GO:0046872">
    <property type="term" value="F:metal ion binding"/>
    <property type="evidence" value="ECO:0007669"/>
    <property type="project" value="UniProtKB-KW"/>
</dbReference>
<dbReference type="FunFam" id="2.20.100.10:FF:000006">
    <property type="entry name" value="A disintegrin and metalloproteinase with thrombospondin motifs 1"/>
    <property type="match status" value="1"/>
</dbReference>
<feature type="disulfide bond" evidence="15">
    <location>
        <begin position="626"/>
        <end position="664"/>
    </location>
</feature>
<dbReference type="GO" id="GO:0007229">
    <property type="term" value="P:integrin-mediated signaling pathway"/>
    <property type="evidence" value="ECO:0007669"/>
    <property type="project" value="UniProtKB-KW"/>
</dbReference>
<evidence type="ECO:0000256" key="17">
    <source>
        <dbReference type="SAM" id="MobiDB-lite"/>
    </source>
</evidence>
<dbReference type="Pfam" id="PF17771">
    <property type="entry name" value="ADAMTS_CR_2"/>
    <property type="match status" value="1"/>
</dbReference>
<dbReference type="AlphaFoldDB" id="A0A5C6MTS3"/>
<comment type="caution">
    <text evidence="21">The sequence shown here is derived from an EMBL/GenBank/DDBJ whole genome shotgun (WGS) entry which is preliminary data.</text>
</comment>
<evidence type="ECO:0000256" key="3">
    <source>
        <dbReference type="ARBA" id="ARBA00022530"/>
    </source>
</evidence>
<protein>
    <submittedName>
        <fullName evidence="21">A disintegrin and metalloproteinase with thrombospondin motifs 6</fullName>
    </submittedName>
</protein>
<feature type="domain" description="Peptidase M12B" evidence="19">
    <location>
        <begin position="244"/>
        <end position="520"/>
    </location>
</feature>
<evidence type="ECO:0000256" key="12">
    <source>
        <dbReference type="ARBA" id="ARBA00023180"/>
    </source>
</evidence>
<dbReference type="InterPro" id="IPR002870">
    <property type="entry name" value="Peptidase_M12B_N"/>
</dbReference>
<dbReference type="InterPro" id="IPR000884">
    <property type="entry name" value="TSP1_rpt"/>
</dbReference>
<keyword evidence="4" id="KW-0645">Protease</keyword>
<feature type="signal peptide" evidence="18">
    <location>
        <begin position="1"/>
        <end position="24"/>
    </location>
</feature>
<dbReference type="InterPro" id="IPR036383">
    <property type="entry name" value="TSP1_rpt_sf"/>
</dbReference>
<feature type="disulfide bond" evidence="15">
    <location>
        <begin position="553"/>
        <end position="571"/>
    </location>
</feature>
<feature type="binding site" evidence="14">
    <location>
        <position position="401"/>
    </location>
    <ligand>
        <name>Zn(2+)</name>
        <dbReference type="ChEBI" id="CHEBI:29105"/>
        <note>catalytic</note>
    </ligand>
</feature>
<evidence type="ECO:0000256" key="4">
    <source>
        <dbReference type="ARBA" id="ARBA00022670"/>
    </source>
</evidence>
<dbReference type="Pfam" id="PF19030">
    <property type="entry name" value="TSP1_ADAMTS"/>
    <property type="match status" value="4"/>
</dbReference>
<dbReference type="Pfam" id="PF01421">
    <property type="entry name" value="Reprolysin"/>
    <property type="match status" value="2"/>
</dbReference>
<dbReference type="PROSITE" id="PS50900">
    <property type="entry name" value="PLAC"/>
    <property type="match status" value="1"/>
</dbReference>
<dbReference type="FunFam" id="2.20.100.10:FF:000005">
    <property type="entry name" value="ADAM metallopeptidase with thrombospondin type 1 motif 9"/>
    <property type="match status" value="2"/>
</dbReference>
<feature type="region of interest" description="Disordered" evidence="17">
    <location>
        <begin position="57"/>
        <end position="76"/>
    </location>
</feature>
<dbReference type="InterPro" id="IPR013273">
    <property type="entry name" value="ADAMTS/ADAMTS-like"/>
</dbReference>
<reference evidence="21 22" key="1">
    <citation type="submission" date="2019-04" db="EMBL/GenBank/DDBJ databases">
        <title>Chromosome genome assembly for Takifugu flavidus.</title>
        <authorList>
            <person name="Xiao S."/>
        </authorList>
    </citation>
    <scope>NUCLEOTIDE SEQUENCE [LARGE SCALE GENOMIC DNA]</scope>
    <source>
        <strain evidence="21">HTHZ2018</strain>
        <tissue evidence="21">Muscle</tissue>
    </source>
</reference>
<feature type="disulfide bond" evidence="15">
    <location>
        <begin position="320"/>
        <end position="381"/>
    </location>
</feature>
<keyword evidence="2" id="KW-0964">Secreted</keyword>
<evidence type="ECO:0000256" key="13">
    <source>
        <dbReference type="PIRSR" id="PIRSR613273-1"/>
    </source>
</evidence>
<gene>
    <name evidence="21" type="ORF">D4764_07G0008880</name>
</gene>
<dbReference type="CDD" id="cd04273">
    <property type="entry name" value="ZnMc_ADAMTS_like"/>
    <property type="match status" value="1"/>
</dbReference>
<feature type="disulfide bond" evidence="15">
    <location>
        <begin position="637"/>
        <end position="649"/>
    </location>
</feature>
<evidence type="ECO:0000256" key="9">
    <source>
        <dbReference type="ARBA" id="ARBA00022833"/>
    </source>
</evidence>
<dbReference type="EMBL" id="RHFK02000020">
    <property type="protein sequence ID" value="TWW58169.1"/>
    <property type="molecule type" value="Genomic_DNA"/>
</dbReference>
<dbReference type="InterPro" id="IPR041645">
    <property type="entry name" value="ADAMTS_CR_2"/>
</dbReference>
<evidence type="ECO:0000259" key="19">
    <source>
        <dbReference type="PROSITE" id="PS50215"/>
    </source>
</evidence>
<keyword evidence="10" id="KW-0482">Metalloprotease</keyword>
<dbReference type="GO" id="GO:0031012">
    <property type="term" value="C:extracellular matrix"/>
    <property type="evidence" value="ECO:0007669"/>
    <property type="project" value="TreeGrafter"/>
</dbReference>
<dbReference type="Pfam" id="PF05986">
    <property type="entry name" value="ADAMTS_spacer1"/>
    <property type="match status" value="1"/>
</dbReference>
<feature type="region of interest" description="Disordered" evidence="17">
    <location>
        <begin position="816"/>
        <end position="846"/>
    </location>
</feature>
<keyword evidence="12" id="KW-0325">Glycoprotein</keyword>
<sequence length="1253" mass="140160">METLWRTGLVCTVIAIVFATEVDGDHRDEFVQSQAAFLSSLGQYEIAIPVRIGPHGETLDAEKSQHHQRRRRSAEDRLPDSLFYQLSTSRNNFLLNLTLQGGLLSRQFRVEYWKRGRLAWSHPYSPHCHYVGHLQDQPHSSKVALSNCNGLQGVIVAGGEEYLIEPLVSPDNQTRMEKGERAEGRPHVVYKRSSLRHQYKGQSCGVIDEKPMKSASWWQRTLKTPPHHVGRGQWPLKRSVNRERYVETLVVADKMMVGYHGRRDIEQYILAVMNIVAKLFQDSSLGNAVNIVVTRLILLMEDQPTLEINHHAGKSLDSFCKWQKTIQHRNSYGNAIPDNGIAHHDTAVLITRYDICIQKNKPCETLGLAPVGGMCEPERSCSINEDIGLGTAFTIAHEIGHTFLGNSSIFPEQHLQQPQAPTDGGCFRRLLAIDKHSQHVCAFDLLHNLKWCHRIITGFRFGMNHDGMGNACGPHSQETAKLMADHITMKTNPFIWSACSRDYITSFLDSGMGSCLNNIPPKQEFVYPTTAPGQAYDADEQCRFQYGVRSRQCKYAEVCSELWCMSKSNRCITSSIPAAEGTICQTNTIEKGWCYKRMCVAYGTRPEGVDGGWGLWSTWGECSRTCGGGVSSSIRHCDSPRPTIGGKYCLGERKRFRSCNIDDCPAGSRDFREIQCSDFDGVPFRGKFYTWKPYRGGGVKPCSLNCLAEGYNFYTERAPAVVDGTVCRDDSVDVCVNGECKHVGCDRVLGSDVREDRCRICGGDGSSCVSVEGLFNSSLPEGDTWQTDLVKGRPLGPEALLLWVYSGSHFSPQHQPHTLSASCHSPSSRIPRSGRTLDHSDRGSLSAPAKVSTSLKISDISSGLKSTCYEEVVRIPKGSVFIHIQELNISLNYLVLKNKGDQYFINGNLSIDTPRRFNVAGTTFHYRRPIDGPETLEALGPTNMSLIIMVLVREENPGVHYRFNPPLNRDPLTGFAWHYTSWSRCSALCAGGVQTQQVVCMKHSDRTIVYNHFCDKKNRPKEKRRPCNTEPCSPSWGTGEWSECSRSCNGGLRTRQVLCKRRISVTEEKVLDDSACSPLRPSLTEPCNNHSCPPEWLALDWSECTPSCGPGYRHRVVVCKSGESGDTLPESKCPKHSRPTSRVRCNLKRCPPPLWVTGPWGECSAKCGLGQEMRSVQCLTHTGQLSNECLEHQRPASMQQCKSKCDLSLPVGTDNSEECKDVNTVAYCPLVLRFKFCSRPYFRQMCCKTCQGH</sequence>
<dbReference type="InterPro" id="IPR001590">
    <property type="entry name" value="Peptidase_M12B"/>
</dbReference>
<keyword evidence="6 18" id="KW-0732">Signal</keyword>
<organism evidence="21 22">
    <name type="scientific">Takifugu flavidus</name>
    <name type="common">sansaifugu</name>
    <dbReference type="NCBI Taxonomy" id="433684"/>
    <lineage>
        <taxon>Eukaryota</taxon>
        <taxon>Metazoa</taxon>
        <taxon>Chordata</taxon>
        <taxon>Craniata</taxon>
        <taxon>Vertebrata</taxon>
        <taxon>Euteleostomi</taxon>
        <taxon>Actinopterygii</taxon>
        <taxon>Neopterygii</taxon>
        <taxon>Teleostei</taxon>
        <taxon>Neoteleostei</taxon>
        <taxon>Acanthomorphata</taxon>
        <taxon>Eupercaria</taxon>
        <taxon>Tetraodontiformes</taxon>
        <taxon>Tetradontoidea</taxon>
        <taxon>Tetraodontidae</taxon>
        <taxon>Takifugu</taxon>
    </lineage>
</organism>
<feature type="binding site" evidence="14">
    <location>
        <position position="397"/>
    </location>
    <ligand>
        <name>Zn(2+)</name>
        <dbReference type="ChEBI" id="CHEBI:29105"/>
        <note>catalytic</note>
    </ligand>
</feature>
<feature type="disulfide bond" evidence="15">
    <location>
        <begin position="472"/>
        <end position="499"/>
    </location>
</feature>
<feature type="binding site" evidence="14">
    <location>
        <position position="465"/>
    </location>
    <ligand>
        <name>Zn(2+)</name>
        <dbReference type="ChEBI" id="CHEBI:29105"/>
        <note>catalytic</note>
    </ligand>
</feature>
<feature type="disulfide bond" evidence="15">
    <location>
        <begin position="356"/>
        <end position="363"/>
    </location>
</feature>
<keyword evidence="7" id="KW-0677">Repeat</keyword>
<evidence type="ECO:0000256" key="11">
    <source>
        <dbReference type="ARBA" id="ARBA00023157"/>
    </source>
</evidence>
<feature type="chain" id="PRO_5022831609" evidence="18">
    <location>
        <begin position="25"/>
        <end position="1253"/>
    </location>
</feature>
<evidence type="ECO:0000256" key="6">
    <source>
        <dbReference type="ARBA" id="ARBA00022729"/>
    </source>
</evidence>
<feature type="disulfide bond" evidence="15">
    <location>
        <begin position="622"/>
        <end position="659"/>
    </location>
</feature>
<dbReference type="Proteomes" id="UP000324091">
    <property type="component" value="Chromosome 7"/>
</dbReference>